<evidence type="ECO:0000259" key="1">
    <source>
        <dbReference type="Pfam" id="PF05050"/>
    </source>
</evidence>
<dbReference type="InterPro" id="IPR006342">
    <property type="entry name" value="FkbM_mtfrase"/>
</dbReference>
<dbReference type="GO" id="GO:0032259">
    <property type="term" value="P:methylation"/>
    <property type="evidence" value="ECO:0007669"/>
    <property type="project" value="UniProtKB-KW"/>
</dbReference>
<keyword evidence="3" id="KW-1185">Reference proteome</keyword>
<dbReference type="AlphaFoldDB" id="A0A1G7V471"/>
<name>A0A1G7V471_9PROT</name>
<evidence type="ECO:0000313" key="2">
    <source>
        <dbReference type="EMBL" id="SDG54544.1"/>
    </source>
</evidence>
<dbReference type="SUPFAM" id="SSF53335">
    <property type="entry name" value="S-adenosyl-L-methionine-dependent methyltransferases"/>
    <property type="match status" value="1"/>
</dbReference>
<proteinExistence type="predicted"/>
<dbReference type="NCBIfam" id="TIGR01444">
    <property type="entry name" value="fkbM_fam"/>
    <property type="match status" value="1"/>
</dbReference>
<gene>
    <name evidence="2" type="ORF">SAMN05421742_101532</name>
</gene>
<dbReference type="STRING" id="83401.SAMN05421742_101532"/>
<dbReference type="OrthoDB" id="9814604at2"/>
<reference evidence="3" key="1">
    <citation type="submission" date="2016-10" db="EMBL/GenBank/DDBJ databases">
        <authorList>
            <person name="Varghese N."/>
            <person name="Submissions S."/>
        </authorList>
    </citation>
    <scope>NUCLEOTIDE SEQUENCE [LARGE SCALE GENOMIC DNA]</scope>
    <source>
        <strain evidence="3">930I</strain>
    </source>
</reference>
<dbReference type="PANTHER" id="PTHR34203">
    <property type="entry name" value="METHYLTRANSFERASE, FKBM FAMILY PROTEIN"/>
    <property type="match status" value="1"/>
</dbReference>
<dbReference type="GO" id="GO:0008168">
    <property type="term" value="F:methyltransferase activity"/>
    <property type="evidence" value="ECO:0007669"/>
    <property type="project" value="UniProtKB-KW"/>
</dbReference>
<dbReference type="Pfam" id="PF05050">
    <property type="entry name" value="Methyltransf_21"/>
    <property type="match status" value="1"/>
</dbReference>
<dbReference type="Proteomes" id="UP000217076">
    <property type="component" value="Unassembled WGS sequence"/>
</dbReference>
<dbReference type="RefSeq" id="WP_092614956.1">
    <property type="nucleotide sequence ID" value="NZ_FNCV01000001.1"/>
</dbReference>
<keyword evidence="2" id="KW-0808">Transferase</keyword>
<sequence>MPLTTRQKVAIARLLAAGLLGARRLLGQGPEATATRGGLVWQLDLREGIDLAVYLGRYEPDALALYRRLVRPGMTVLDIGANLGFHSLHLARMVGPEGRVVAVEPTAFAHAKLLANLSLNPELAGRVRPVQAMLTARAEDALETEIHASWPVSGKAEVHETLMSQAKSTEGARALPLDALVAEQGLQRLDLVKLDVDGHEVTVLEGARDTLARFKPLIYAEFCPHLHGGAEGFRRLVATIDGLGYGAALDTPGRPPHRLDAEAFLKAIPHGGGTNVLLVPLEGA</sequence>
<dbReference type="PANTHER" id="PTHR34203:SF15">
    <property type="entry name" value="SLL1173 PROTEIN"/>
    <property type="match status" value="1"/>
</dbReference>
<keyword evidence="2" id="KW-0489">Methyltransferase</keyword>
<dbReference type="InterPro" id="IPR029063">
    <property type="entry name" value="SAM-dependent_MTases_sf"/>
</dbReference>
<accession>A0A1G7V471</accession>
<dbReference type="EMBL" id="FNCV01000001">
    <property type="protein sequence ID" value="SDG54544.1"/>
    <property type="molecule type" value="Genomic_DNA"/>
</dbReference>
<dbReference type="InterPro" id="IPR052514">
    <property type="entry name" value="SAM-dependent_MTase"/>
</dbReference>
<feature type="domain" description="Methyltransferase FkbM" evidence="1">
    <location>
        <begin position="78"/>
        <end position="245"/>
    </location>
</feature>
<protein>
    <submittedName>
        <fullName evidence="2">Methyltransferase, FkbM family</fullName>
    </submittedName>
</protein>
<dbReference type="Gene3D" id="3.40.50.150">
    <property type="entry name" value="Vaccinia Virus protein VP39"/>
    <property type="match status" value="1"/>
</dbReference>
<organism evidence="2 3">
    <name type="scientific">Roseospirillum parvum</name>
    <dbReference type="NCBI Taxonomy" id="83401"/>
    <lineage>
        <taxon>Bacteria</taxon>
        <taxon>Pseudomonadati</taxon>
        <taxon>Pseudomonadota</taxon>
        <taxon>Alphaproteobacteria</taxon>
        <taxon>Rhodospirillales</taxon>
        <taxon>Rhodospirillaceae</taxon>
        <taxon>Roseospirillum</taxon>
    </lineage>
</organism>
<evidence type="ECO:0000313" key="3">
    <source>
        <dbReference type="Proteomes" id="UP000217076"/>
    </source>
</evidence>